<dbReference type="SUPFAM" id="SSF55785">
    <property type="entry name" value="PYP-like sensor domain (PAS domain)"/>
    <property type="match status" value="1"/>
</dbReference>
<evidence type="ECO:0000313" key="5">
    <source>
        <dbReference type="Proteomes" id="UP000309676"/>
    </source>
</evidence>
<dbReference type="Gene3D" id="3.30.450.40">
    <property type="match status" value="1"/>
</dbReference>
<dbReference type="SUPFAM" id="SSF55781">
    <property type="entry name" value="GAF domain-like"/>
    <property type="match status" value="1"/>
</dbReference>
<reference evidence="4 5" key="1">
    <citation type="submission" date="2019-05" db="EMBL/GenBank/DDBJ databases">
        <authorList>
            <person name="Narsing Rao M.P."/>
            <person name="Li W.J."/>
        </authorList>
    </citation>
    <scope>NUCLEOTIDE SEQUENCE [LARGE SCALE GENOMIC DNA]</scope>
    <source>
        <strain evidence="4 5">SYSU_K30003</strain>
    </source>
</reference>
<dbReference type="CDD" id="cd01948">
    <property type="entry name" value="EAL"/>
    <property type="match status" value="1"/>
</dbReference>
<dbReference type="InterPro" id="IPR001633">
    <property type="entry name" value="EAL_dom"/>
</dbReference>
<dbReference type="CDD" id="cd00130">
    <property type="entry name" value="PAS"/>
    <property type="match status" value="1"/>
</dbReference>
<dbReference type="EMBL" id="VCIW01000010">
    <property type="protein sequence ID" value="TLS51305.1"/>
    <property type="molecule type" value="Genomic_DNA"/>
</dbReference>
<comment type="caution">
    <text evidence="4">The sequence shown here is derived from an EMBL/GenBank/DDBJ whole genome shotgun (WGS) entry which is preliminary data.</text>
</comment>
<dbReference type="RefSeq" id="WP_138195302.1">
    <property type="nucleotide sequence ID" value="NZ_VCIW01000010.1"/>
</dbReference>
<dbReference type="SMART" id="SM00091">
    <property type="entry name" value="PAS"/>
    <property type="match status" value="1"/>
</dbReference>
<dbReference type="InterPro" id="IPR000014">
    <property type="entry name" value="PAS"/>
</dbReference>
<dbReference type="PROSITE" id="PS50887">
    <property type="entry name" value="GGDEF"/>
    <property type="match status" value="1"/>
</dbReference>
<dbReference type="SUPFAM" id="SSF55073">
    <property type="entry name" value="Nucleotide cyclase"/>
    <property type="match status" value="1"/>
</dbReference>
<evidence type="ECO:0000259" key="2">
    <source>
        <dbReference type="PROSITE" id="PS50883"/>
    </source>
</evidence>
<dbReference type="PROSITE" id="PS50883">
    <property type="entry name" value="EAL"/>
    <property type="match status" value="1"/>
</dbReference>
<dbReference type="PANTHER" id="PTHR44757:SF2">
    <property type="entry name" value="BIOFILM ARCHITECTURE MAINTENANCE PROTEIN MBAA"/>
    <property type="match status" value="1"/>
</dbReference>
<dbReference type="InterPro" id="IPR013767">
    <property type="entry name" value="PAS_fold"/>
</dbReference>
<dbReference type="Proteomes" id="UP000309676">
    <property type="component" value="Unassembled WGS sequence"/>
</dbReference>
<dbReference type="CDD" id="cd01949">
    <property type="entry name" value="GGDEF"/>
    <property type="match status" value="1"/>
</dbReference>
<dbReference type="NCBIfam" id="TIGR00254">
    <property type="entry name" value="GGDEF"/>
    <property type="match status" value="1"/>
</dbReference>
<feature type="domain" description="EAL" evidence="2">
    <location>
        <begin position="473"/>
        <end position="724"/>
    </location>
</feature>
<dbReference type="InterPro" id="IPR052155">
    <property type="entry name" value="Biofilm_reg_signaling"/>
</dbReference>
<dbReference type="OrthoDB" id="9759607at2"/>
<dbReference type="InterPro" id="IPR035965">
    <property type="entry name" value="PAS-like_dom_sf"/>
</dbReference>
<proteinExistence type="predicted"/>
<dbReference type="InterPro" id="IPR000160">
    <property type="entry name" value="GGDEF_dom"/>
</dbReference>
<dbReference type="NCBIfam" id="TIGR00229">
    <property type="entry name" value="sensory_box"/>
    <property type="match status" value="1"/>
</dbReference>
<dbReference type="Gene3D" id="3.20.20.450">
    <property type="entry name" value="EAL domain"/>
    <property type="match status" value="1"/>
</dbReference>
<feature type="domain" description="PAS" evidence="1">
    <location>
        <begin position="12"/>
        <end position="82"/>
    </location>
</feature>
<dbReference type="InterPro" id="IPR035919">
    <property type="entry name" value="EAL_sf"/>
</dbReference>
<dbReference type="InterPro" id="IPR012226">
    <property type="entry name" value="Diguanyl_cyclase/Pdiesterase"/>
</dbReference>
<sequence>MSEAKPRMSNAAEPNFESLFQYNLDPVFVLDDRSNFTGVNPAGELLIGYTQEQLRSMSYMQLVVPEYAAEVERCYFHVIHRLQPQTMDVNIVRGDGKIAELTITTVPLLADGRVAGVIGIAKDMTSRNKSLRLIDGQNRVLEMIAKTQELDDILRSIVALIEEQTGALCSVLLSDPAAGRLRLRSAPSFPEAFNRNLTELPIGPSIGSCGSAAYYKKTVIVSDISTDERWDGYRELVQPYGIEACWSVPIVLEAELVGTFAMYSFDRRSPSEEELRLTERAGALVGLAIERQRQDETIRHMAFHDALTGLGNRRLLEESLDRAIERAAREGDHLSVMFLDLDRFKIVNDSMGHRFGDALLRQVSRRLVEAANGEGLIARQGGDEFVLLLDGASEERARAVAERILDALQAPFYVEGQEIFITPSMGVSVFPDHGLDPQSLLKSADYAMYQAKQNGRNGFQLFNPQLQSKAEKRLELENHLRRALERGELSLHYQPQVNTRKRRVIGVEALLRWNHTSWGPVSPATFIPIAEETGLILPIGDWVLNEACRQTQSWIDDGLPPMTVSVNISARQLQQPDFISLVRNALRASRLPARLLELELTESLTMDRTTSSEVIRRLKQLGVGIAIDDFGTGYSSLHYLKHLSINRLKIDQSFIRDLLADQNDQDIVKAIVTMSHSLGIEVIAEGVEATEQVRFLEQHGCDQVQGFLFSRPLPAEAVPAFLRK</sequence>
<organism evidence="4 5">
    <name type="scientific">Paenibacillus antri</name>
    <dbReference type="NCBI Taxonomy" id="2582848"/>
    <lineage>
        <taxon>Bacteria</taxon>
        <taxon>Bacillati</taxon>
        <taxon>Bacillota</taxon>
        <taxon>Bacilli</taxon>
        <taxon>Bacillales</taxon>
        <taxon>Paenibacillaceae</taxon>
        <taxon>Paenibacillus</taxon>
    </lineage>
</organism>
<dbReference type="SUPFAM" id="SSF141868">
    <property type="entry name" value="EAL domain-like"/>
    <property type="match status" value="1"/>
</dbReference>
<keyword evidence="5" id="KW-1185">Reference proteome</keyword>
<dbReference type="InterPro" id="IPR043128">
    <property type="entry name" value="Rev_trsase/Diguanyl_cyclase"/>
</dbReference>
<dbReference type="AlphaFoldDB" id="A0A5R9GIE1"/>
<dbReference type="Pfam" id="PF00989">
    <property type="entry name" value="PAS"/>
    <property type="match status" value="1"/>
</dbReference>
<dbReference type="SMART" id="SM00065">
    <property type="entry name" value="GAF"/>
    <property type="match status" value="1"/>
</dbReference>
<evidence type="ECO:0000259" key="1">
    <source>
        <dbReference type="PROSITE" id="PS50112"/>
    </source>
</evidence>
<dbReference type="Pfam" id="PF13185">
    <property type="entry name" value="GAF_2"/>
    <property type="match status" value="1"/>
</dbReference>
<dbReference type="InterPro" id="IPR003018">
    <property type="entry name" value="GAF"/>
</dbReference>
<dbReference type="InterPro" id="IPR029016">
    <property type="entry name" value="GAF-like_dom_sf"/>
</dbReference>
<dbReference type="FunFam" id="3.20.20.450:FF:000001">
    <property type="entry name" value="Cyclic di-GMP phosphodiesterase yahA"/>
    <property type="match status" value="1"/>
</dbReference>
<feature type="domain" description="GGDEF" evidence="3">
    <location>
        <begin position="332"/>
        <end position="464"/>
    </location>
</feature>
<dbReference type="Pfam" id="PF00563">
    <property type="entry name" value="EAL"/>
    <property type="match status" value="1"/>
</dbReference>
<gene>
    <name evidence="4" type="ORF">FE782_16400</name>
</gene>
<dbReference type="InterPro" id="IPR029787">
    <property type="entry name" value="Nucleotide_cyclase"/>
</dbReference>
<evidence type="ECO:0000313" key="4">
    <source>
        <dbReference type="EMBL" id="TLS51305.1"/>
    </source>
</evidence>
<accession>A0A5R9GIE1</accession>
<dbReference type="PIRSF" id="PIRSF005925">
    <property type="entry name" value="Dos"/>
    <property type="match status" value="1"/>
</dbReference>
<dbReference type="Pfam" id="PF00990">
    <property type="entry name" value="GGDEF"/>
    <property type="match status" value="1"/>
</dbReference>
<dbReference type="Gene3D" id="3.30.450.20">
    <property type="entry name" value="PAS domain"/>
    <property type="match status" value="1"/>
</dbReference>
<dbReference type="PANTHER" id="PTHR44757">
    <property type="entry name" value="DIGUANYLATE CYCLASE DGCP"/>
    <property type="match status" value="1"/>
</dbReference>
<dbReference type="GO" id="GO:0006355">
    <property type="term" value="P:regulation of DNA-templated transcription"/>
    <property type="evidence" value="ECO:0007669"/>
    <property type="project" value="InterPro"/>
</dbReference>
<dbReference type="Gene3D" id="3.30.70.270">
    <property type="match status" value="1"/>
</dbReference>
<dbReference type="FunFam" id="3.30.70.270:FF:000001">
    <property type="entry name" value="Diguanylate cyclase domain protein"/>
    <property type="match status" value="1"/>
</dbReference>
<protein>
    <submittedName>
        <fullName evidence="4">EAL domain-containing protein</fullName>
    </submittedName>
</protein>
<evidence type="ECO:0000259" key="3">
    <source>
        <dbReference type="PROSITE" id="PS50887"/>
    </source>
</evidence>
<dbReference type="PROSITE" id="PS50112">
    <property type="entry name" value="PAS"/>
    <property type="match status" value="1"/>
</dbReference>
<dbReference type="SMART" id="SM00052">
    <property type="entry name" value="EAL"/>
    <property type="match status" value="1"/>
</dbReference>
<name>A0A5R9GIE1_9BACL</name>
<dbReference type="SMART" id="SM00267">
    <property type="entry name" value="GGDEF"/>
    <property type="match status" value="1"/>
</dbReference>